<dbReference type="PANTHER" id="PTHR10204:SF34">
    <property type="entry name" value="NAD(P)H DEHYDROGENASE [QUINONE] 1 ISOFORM 1"/>
    <property type="match status" value="1"/>
</dbReference>
<evidence type="ECO:0000256" key="1">
    <source>
        <dbReference type="ARBA" id="ARBA00006252"/>
    </source>
</evidence>
<dbReference type="Gene3D" id="3.40.50.360">
    <property type="match status" value="1"/>
</dbReference>
<dbReference type="InterPro" id="IPR051545">
    <property type="entry name" value="NAD(P)H_dehydrogenase_qn"/>
</dbReference>
<dbReference type="Pfam" id="PF02525">
    <property type="entry name" value="Flavodoxin_2"/>
    <property type="match status" value="1"/>
</dbReference>
<reference evidence="4" key="1">
    <citation type="submission" date="2018-06" db="EMBL/GenBank/DDBJ databases">
        <authorList>
            <person name="Zhirakovskaya E."/>
        </authorList>
    </citation>
    <scope>NUCLEOTIDE SEQUENCE</scope>
</reference>
<dbReference type="GO" id="GO:0003955">
    <property type="term" value="F:NAD(P)H dehydrogenase (quinone) activity"/>
    <property type="evidence" value="ECO:0007669"/>
    <property type="project" value="TreeGrafter"/>
</dbReference>
<dbReference type="SUPFAM" id="SSF52218">
    <property type="entry name" value="Flavoproteins"/>
    <property type="match status" value="1"/>
</dbReference>
<evidence type="ECO:0000313" key="4">
    <source>
        <dbReference type="EMBL" id="VAW02454.1"/>
    </source>
</evidence>
<dbReference type="PANTHER" id="PTHR10204">
    <property type="entry name" value="NAD P H OXIDOREDUCTASE-RELATED"/>
    <property type="match status" value="1"/>
</dbReference>
<proteinExistence type="inferred from homology"/>
<organism evidence="4">
    <name type="scientific">hydrothermal vent metagenome</name>
    <dbReference type="NCBI Taxonomy" id="652676"/>
    <lineage>
        <taxon>unclassified sequences</taxon>
        <taxon>metagenomes</taxon>
        <taxon>ecological metagenomes</taxon>
    </lineage>
</organism>
<evidence type="ECO:0000259" key="3">
    <source>
        <dbReference type="Pfam" id="PF02525"/>
    </source>
</evidence>
<dbReference type="EMBL" id="UOEH01000365">
    <property type="protein sequence ID" value="VAW02454.1"/>
    <property type="molecule type" value="Genomic_DNA"/>
</dbReference>
<sequence>MAKRILIIQGHPDPAGGHLCHALADAYADGATVAGAEVRKVEPAGLDFPILRTQADWEQGEAGAPETLKPAIADTRWADHLLIIYPLWMGTMPALLKAFMEQAFRPGVALGYGDKGVPEPQFKGKSARVAITMGMPALAYRWYFGAHSLKSLEKNILKFSGVKPIRESLFGLVDVGGKQDMQKRIEAFKETGRKDAA</sequence>
<keyword evidence="2" id="KW-0560">Oxidoreductase</keyword>
<evidence type="ECO:0000256" key="2">
    <source>
        <dbReference type="ARBA" id="ARBA00023002"/>
    </source>
</evidence>
<dbReference type="GO" id="GO:0005829">
    <property type="term" value="C:cytosol"/>
    <property type="evidence" value="ECO:0007669"/>
    <property type="project" value="TreeGrafter"/>
</dbReference>
<gene>
    <name evidence="4" type="ORF">MNBD_ALPHA05-2491</name>
</gene>
<dbReference type="InterPro" id="IPR003680">
    <property type="entry name" value="Flavodoxin_fold"/>
</dbReference>
<feature type="domain" description="Flavodoxin-like fold" evidence="3">
    <location>
        <begin position="3"/>
        <end position="187"/>
    </location>
</feature>
<dbReference type="InterPro" id="IPR029039">
    <property type="entry name" value="Flavoprotein-like_sf"/>
</dbReference>
<dbReference type="AlphaFoldDB" id="A0A3B0T0Y7"/>
<accession>A0A3B0T0Y7</accession>
<comment type="similarity">
    <text evidence="1">Belongs to the NAD(P)H dehydrogenase (quinone) family.</text>
</comment>
<name>A0A3B0T0Y7_9ZZZZ</name>
<protein>
    <submittedName>
        <fullName evidence="4">NAD(P)H dehydrogenase (Quinone) family protein</fullName>
    </submittedName>
</protein>